<dbReference type="PANTHER" id="PTHR11177:SF317">
    <property type="entry name" value="CHITINASE 12-RELATED"/>
    <property type="match status" value="1"/>
</dbReference>
<keyword evidence="3" id="KW-0325">Glycoprotein</keyword>
<evidence type="ECO:0000313" key="9">
    <source>
        <dbReference type="Proteomes" id="UP000759131"/>
    </source>
</evidence>
<sequence length="410" mass="46444">MMAYPMLRAINNGFFGTGEGPETYGYEYKYKDYDHDDVHFKNDRDVTIFVIAYIRRIALKNYYGVSYSAWANHQYCKSIQYMRTLVLLYVALVCAQLALSVSKPRVVCYYPNYRLKVNPIETIDPTLCTHIHYAFHILDTNNNVIVDRVGARPDIYRRLNALKTRNPELKVIVSVGGAKAPSEPFSNLVNNSSLRAEFINNTIAYLKQYGFDGLDLDWEYPVCWAGNCTAGPQSDRANFGKLLRELKAAFDKQSPRLSLSAAVKAGKPGGPYEQAYDFSALAESLDYINVMTYVLYGPWNRKTGHHSPYQKCIDYSQSYVTKGVPNNKVLIGVPFYGKVFALKNSSQHSMGAPITGAGNTPDGHNGAAYYREMCDLVKNKSWLKETNDQGHDPFAYHDNLWVGYDDPYQK</sequence>
<dbReference type="PROSITE" id="PS01095">
    <property type="entry name" value="GH18_1"/>
    <property type="match status" value="1"/>
</dbReference>
<dbReference type="EMBL" id="OC861589">
    <property type="protein sequence ID" value="CAD7629560.1"/>
    <property type="molecule type" value="Genomic_DNA"/>
</dbReference>
<evidence type="ECO:0000256" key="5">
    <source>
        <dbReference type="RuleBase" id="RU000489"/>
    </source>
</evidence>
<organism evidence="8">
    <name type="scientific">Medioppia subpectinata</name>
    <dbReference type="NCBI Taxonomy" id="1979941"/>
    <lineage>
        <taxon>Eukaryota</taxon>
        <taxon>Metazoa</taxon>
        <taxon>Ecdysozoa</taxon>
        <taxon>Arthropoda</taxon>
        <taxon>Chelicerata</taxon>
        <taxon>Arachnida</taxon>
        <taxon>Acari</taxon>
        <taxon>Acariformes</taxon>
        <taxon>Sarcoptiformes</taxon>
        <taxon>Oribatida</taxon>
        <taxon>Brachypylina</taxon>
        <taxon>Oppioidea</taxon>
        <taxon>Oppiidae</taxon>
        <taxon>Medioppia</taxon>
    </lineage>
</organism>
<dbReference type="GO" id="GO:0005975">
    <property type="term" value="P:carbohydrate metabolic process"/>
    <property type="evidence" value="ECO:0007669"/>
    <property type="project" value="InterPro"/>
</dbReference>
<dbReference type="Gene3D" id="3.20.20.80">
    <property type="entry name" value="Glycosidases"/>
    <property type="match status" value="1"/>
</dbReference>
<dbReference type="InterPro" id="IPR017853">
    <property type="entry name" value="GH"/>
</dbReference>
<evidence type="ECO:0000313" key="8">
    <source>
        <dbReference type="EMBL" id="CAD7629560.1"/>
    </source>
</evidence>
<accession>A0A7R9Q271</accession>
<evidence type="ECO:0000256" key="1">
    <source>
        <dbReference type="ARBA" id="ARBA00022729"/>
    </source>
</evidence>
<keyword evidence="1" id="KW-0732">Signal</keyword>
<dbReference type="InterPro" id="IPR029070">
    <property type="entry name" value="Chitinase_insertion_sf"/>
</dbReference>
<reference evidence="8" key="1">
    <citation type="submission" date="2020-11" db="EMBL/GenBank/DDBJ databases">
        <authorList>
            <person name="Tran Van P."/>
        </authorList>
    </citation>
    <scope>NUCLEOTIDE SEQUENCE</scope>
</reference>
<evidence type="ECO:0000259" key="7">
    <source>
        <dbReference type="PROSITE" id="PS51910"/>
    </source>
</evidence>
<keyword evidence="9" id="KW-1185">Reference proteome</keyword>
<dbReference type="Gene3D" id="3.10.50.10">
    <property type="match status" value="1"/>
</dbReference>
<dbReference type="EMBL" id="CAJPIZ010007014">
    <property type="protein sequence ID" value="CAG2109990.1"/>
    <property type="molecule type" value="Genomic_DNA"/>
</dbReference>
<dbReference type="InterPro" id="IPR011583">
    <property type="entry name" value="Chitinase_II/V-like_cat"/>
</dbReference>
<gene>
    <name evidence="8" type="ORF">OSB1V03_LOCUS9976</name>
</gene>
<dbReference type="PROSITE" id="PS51910">
    <property type="entry name" value="GH18_2"/>
    <property type="match status" value="1"/>
</dbReference>
<dbReference type="SUPFAM" id="SSF54556">
    <property type="entry name" value="Chitinase insertion domain"/>
    <property type="match status" value="1"/>
</dbReference>
<evidence type="ECO:0000256" key="4">
    <source>
        <dbReference type="ARBA" id="ARBA00023295"/>
    </source>
</evidence>
<dbReference type="Pfam" id="PF00704">
    <property type="entry name" value="Glyco_hydro_18"/>
    <property type="match status" value="1"/>
</dbReference>
<protein>
    <recommendedName>
        <fullName evidence="7">GH18 domain-containing protein</fullName>
    </recommendedName>
</protein>
<proteinExistence type="inferred from homology"/>
<feature type="domain" description="GH18" evidence="7">
    <location>
        <begin position="104"/>
        <end position="410"/>
    </location>
</feature>
<comment type="similarity">
    <text evidence="6">Belongs to the glycosyl hydrolase 18 family.</text>
</comment>
<dbReference type="Proteomes" id="UP000759131">
    <property type="component" value="Unassembled WGS sequence"/>
</dbReference>
<dbReference type="GO" id="GO:0004568">
    <property type="term" value="F:chitinase activity"/>
    <property type="evidence" value="ECO:0007669"/>
    <property type="project" value="TreeGrafter"/>
</dbReference>
<evidence type="ECO:0000256" key="2">
    <source>
        <dbReference type="ARBA" id="ARBA00022801"/>
    </source>
</evidence>
<dbReference type="PANTHER" id="PTHR11177">
    <property type="entry name" value="CHITINASE"/>
    <property type="match status" value="1"/>
</dbReference>
<evidence type="ECO:0000256" key="6">
    <source>
        <dbReference type="RuleBase" id="RU004453"/>
    </source>
</evidence>
<name>A0A7R9Q271_9ACAR</name>
<dbReference type="InterPro" id="IPR050314">
    <property type="entry name" value="Glycosyl_Hydrlase_18"/>
</dbReference>
<dbReference type="GO" id="GO:0008061">
    <property type="term" value="F:chitin binding"/>
    <property type="evidence" value="ECO:0007669"/>
    <property type="project" value="InterPro"/>
</dbReference>
<evidence type="ECO:0000256" key="3">
    <source>
        <dbReference type="ARBA" id="ARBA00023180"/>
    </source>
</evidence>
<dbReference type="OrthoDB" id="6430753at2759"/>
<dbReference type="InterPro" id="IPR001223">
    <property type="entry name" value="Glyco_hydro18_cat"/>
</dbReference>
<dbReference type="AlphaFoldDB" id="A0A7R9Q271"/>
<keyword evidence="4 5" id="KW-0326">Glycosidase</keyword>
<dbReference type="GO" id="GO:0006032">
    <property type="term" value="P:chitin catabolic process"/>
    <property type="evidence" value="ECO:0007669"/>
    <property type="project" value="TreeGrafter"/>
</dbReference>
<keyword evidence="2 5" id="KW-0378">Hydrolase</keyword>
<dbReference type="InterPro" id="IPR001579">
    <property type="entry name" value="Glyco_hydro_18_chit_AS"/>
</dbReference>
<dbReference type="SMART" id="SM00636">
    <property type="entry name" value="Glyco_18"/>
    <property type="match status" value="1"/>
</dbReference>
<dbReference type="FunFam" id="3.10.50.10:FF:000003">
    <property type="entry name" value="Class V chitinase CHIT5b"/>
    <property type="match status" value="1"/>
</dbReference>
<dbReference type="SUPFAM" id="SSF51445">
    <property type="entry name" value="(Trans)glycosidases"/>
    <property type="match status" value="1"/>
</dbReference>
<dbReference type="GO" id="GO:0005576">
    <property type="term" value="C:extracellular region"/>
    <property type="evidence" value="ECO:0007669"/>
    <property type="project" value="TreeGrafter"/>
</dbReference>